<dbReference type="Gene3D" id="3.40.640.10">
    <property type="entry name" value="Type I PLP-dependent aspartate aminotransferase-like (Major domain)"/>
    <property type="match status" value="1"/>
</dbReference>
<evidence type="ECO:0000256" key="5">
    <source>
        <dbReference type="ARBA" id="ARBA00022898"/>
    </source>
</evidence>
<dbReference type="InterPro" id="IPR004839">
    <property type="entry name" value="Aminotransferase_I/II_large"/>
</dbReference>
<evidence type="ECO:0000256" key="6">
    <source>
        <dbReference type="RuleBase" id="RU000481"/>
    </source>
</evidence>
<keyword evidence="5" id="KW-0663">Pyridoxal phosphate</keyword>
<comment type="cofactor">
    <cofactor evidence="1 6">
        <name>pyridoxal 5'-phosphate</name>
        <dbReference type="ChEBI" id="CHEBI:597326"/>
    </cofactor>
</comment>
<dbReference type="Gene3D" id="3.90.1150.10">
    <property type="entry name" value="Aspartate Aminotransferase, domain 1"/>
    <property type="match status" value="1"/>
</dbReference>
<evidence type="ECO:0000259" key="7">
    <source>
        <dbReference type="Pfam" id="PF00155"/>
    </source>
</evidence>
<name>A0A432ZLM6_9GAMM</name>
<dbReference type="EMBL" id="PIQH01000009">
    <property type="protein sequence ID" value="RUO78823.1"/>
    <property type="molecule type" value="Genomic_DNA"/>
</dbReference>
<dbReference type="GO" id="GO:0006520">
    <property type="term" value="P:amino acid metabolic process"/>
    <property type="evidence" value="ECO:0007669"/>
    <property type="project" value="InterPro"/>
</dbReference>
<dbReference type="PANTHER" id="PTHR46383:SF1">
    <property type="entry name" value="ASPARTATE AMINOTRANSFERASE"/>
    <property type="match status" value="1"/>
</dbReference>
<dbReference type="SUPFAM" id="SSF53383">
    <property type="entry name" value="PLP-dependent transferases"/>
    <property type="match status" value="1"/>
</dbReference>
<dbReference type="OrthoDB" id="9803354at2"/>
<dbReference type="InterPro" id="IPR004838">
    <property type="entry name" value="NHTrfase_class1_PyrdxlP-BS"/>
</dbReference>
<reference evidence="8 9" key="1">
    <citation type="journal article" date="2011" name="Front. Microbiol.">
        <title>Genomic signatures of strain selection and enhancement in Bacillus atrophaeus var. globigii, a historical biowarfare simulant.</title>
        <authorList>
            <person name="Gibbons H.S."/>
            <person name="Broomall S.M."/>
            <person name="McNew L.A."/>
            <person name="Daligault H."/>
            <person name="Chapman C."/>
            <person name="Bruce D."/>
            <person name="Karavis M."/>
            <person name="Krepps M."/>
            <person name="McGregor P.A."/>
            <person name="Hong C."/>
            <person name="Park K.H."/>
            <person name="Akmal A."/>
            <person name="Feldman A."/>
            <person name="Lin J.S."/>
            <person name="Chang W.E."/>
            <person name="Higgs B.W."/>
            <person name="Demirev P."/>
            <person name="Lindquist J."/>
            <person name="Liem A."/>
            <person name="Fochler E."/>
            <person name="Read T.D."/>
            <person name="Tapia R."/>
            <person name="Johnson S."/>
            <person name="Bishop-Lilly K.A."/>
            <person name="Detter C."/>
            <person name="Han C."/>
            <person name="Sozhamannan S."/>
            <person name="Rosenzweig C.N."/>
            <person name="Skowronski E.W."/>
        </authorList>
    </citation>
    <scope>NUCLEOTIDE SEQUENCE [LARGE SCALE GENOMIC DNA]</scope>
    <source>
        <strain evidence="8 9">CC-PW-9</strain>
    </source>
</reference>
<feature type="domain" description="Aminotransferase class I/classII large" evidence="7">
    <location>
        <begin position="33"/>
        <end position="388"/>
    </location>
</feature>
<dbReference type="AlphaFoldDB" id="A0A432ZLM6"/>
<comment type="similarity">
    <text evidence="2 6">Belongs to the class-I pyridoxal-phosphate-dependent aminotransferase family.</text>
</comment>
<comment type="caution">
    <text evidence="8">The sequence shown here is derived from an EMBL/GenBank/DDBJ whole genome shotgun (WGS) entry which is preliminary data.</text>
</comment>
<dbReference type="RefSeq" id="WP_126842394.1">
    <property type="nucleotide sequence ID" value="NZ_PIQH01000009.1"/>
</dbReference>
<proteinExistence type="inferred from homology"/>
<dbReference type="Proteomes" id="UP000287996">
    <property type="component" value="Unassembled WGS sequence"/>
</dbReference>
<accession>A0A432ZLM6</accession>
<dbReference type="InterPro" id="IPR015424">
    <property type="entry name" value="PyrdxlP-dep_Trfase"/>
</dbReference>
<dbReference type="GO" id="GO:0030170">
    <property type="term" value="F:pyridoxal phosphate binding"/>
    <property type="evidence" value="ECO:0007669"/>
    <property type="project" value="InterPro"/>
</dbReference>
<evidence type="ECO:0000313" key="8">
    <source>
        <dbReference type="EMBL" id="RUO78823.1"/>
    </source>
</evidence>
<dbReference type="InterPro" id="IPR015421">
    <property type="entry name" value="PyrdxlP-dep_Trfase_major"/>
</dbReference>
<gene>
    <name evidence="8" type="ORF">CWI84_09675</name>
</gene>
<dbReference type="FunFam" id="3.40.640.10:FF:000033">
    <property type="entry name" value="Aspartate aminotransferase"/>
    <property type="match status" value="1"/>
</dbReference>
<dbReference type="PANTHER" id="PTHR46383">
    <property type="entry name" value="ASPARTATE AMINOTRANSFERASE"/>
    <property type="match status" value="1"/>
</dbReference>
<evidence type="ECO:0000256" key="3">
    <source>
        <dbReference type="ARBA" id="ARBA00022576"/>
    </source>
</evidence>
<protein>
    <recommendedName>
        <fullName evidence="6">Aminotransferase</fullName>
        <ecNumber evidence="6">2.6.1.-</ecNumber>
    </recommendedName>
</protein>
<keyword evidence="9" id="KW-1185">Reference proteome</keyword>
<organism evidence="8 9">
    <name type="scientific">Idiomarina tyrosinivorans</name>
    <dbReference type="NCBI Taxonomy" id="1445662"/>
    <lineage>
        <taxon>Bacteria</taxon>
        <taxon>Pseudomonadati</taxon>
        <taxon>Pseudomonadota</taxon>
        <taxon>Gammaproteobacteria</taxon>
        <taxon>Alteromonadales</taxon>
        <taxon>Idiomarinaceae</taxon>
        <taxon>Idiomarina</taxon>
    </lineage>
</organism>
<dbReference type="Pfam" id="PF00155">
    <property type="entry name" value="Aminotran_1_2"/>
    <property type="match status" value="1"/>
</dbReference>
<dbReference type="PROSITE" id="PS00105">
    <property type="entry name" value="AA_TRANSFER_CLASS_1"/>
    <property type="match status" value="1"/>
</dbReference>
<keyword evidence="4 6" id="KW-0808">Transferase</keyword>
<evidence type="ECO:0000256" key="1">
    <source>
        <dbReference type="ARBA" id="ARBA00001933"/>
    </source>
</evidence>
<dbReference type="CDD" id="cd00609">
    <property type="entry name" value="AAT_like"/>
    <property type="match status" value="1"/>
</dbReference>
<dbReference type="EC" id="2.6.1.-" evidence="6"/>
<dbReference type="InterPro" id="IPR050596">
    <property type="entry name" value="AspAT/PAT-like"/>
</dbReference>
<keyword evidence="3 6" id="KW-0032">Aminotransferase</keyword>
<dbReference type="GO" id="GO:0008483">
    <property type="term" value="F:transaminase activity"/>
    <property type="evidence" value="ECO:0007669"/>
    <property type="project" value="UniProtKB-KW"/>
</dbReference>
<evidence type="ECO:0000256" key="4">
    <source>
        <dbReference type="ARBA" id="ARBA00022679"/>
    </source>
</evidence>
<evidence type="ECO:0000256" key="2">
    <source>
        <dbReference type="ARBA" id="ARBA00007441"/>
    </source>
</evidence>
<dbReference type="InterPro" id="IPR015422">
    <property type="entry name" value="PyrdxlP-dep_Trfase_small"/>
</dbReference>
<sequence length="396" mass="42562">MKFQLSDRVNAIQPSPTLAVTQKAAELRSAGHDVIGLGVGEPDFDTPDFIKQAAIAAINAGKTKYTAVDGISELKQAVCDKLKRDNGLTYQADQVLVSAGGKHSIFNLLSAWLNPGDEVVIPAPYWVSYPDMVKLVGAEPVIVSGGIEQRYKITAEQLRETLTANTRLLFLNSPSNPSGTAYTKAELAALAEVLRDYPDVLIATDDMYEHILWSTEPFANIMMAAPDLQERTIILSGVSKAYAMTGWRIGYAAGPKALIAAMKKIQSQSTSNPASISQYAALAALEGDQSCITTMVSAFKQRHDYLVAALNDIDGIHCIAGDGTFYTFANIEGLMATVGINDDVDFCEKLLNEAKVALVPGSAFGAPGHCRLSFATDLATLESAVERIATFAKQYR</sequence>
<evidence type="ECO:0000313" key="9">
    <source>
        <dbReference type="Proteomes" id="UP000287996"/>
    </source>
</evidence>